<comment type="catalytic activity">
    <reaction evidence="1 7">
        <text>L-alanine = D-alanine</text>
        <dbReference type="Rhea" id="RHEA:20249"/>
        <dbReference type="ChEBI" id="CHEBI:57416"/>
        <dbReference type="ChEBI" id="CHEBI:57972"/>
        <dbReference type="EC" id="5.1.1.1"/>
    </reaction>
</comment>
<evidence type="ECO:0000259" key="10">
    <source>
        <dbReference type="SMART" id="SM01005"/>
    </source>
</evidence>
<feature type="binding site" evidence="7 9">
    <location>
        <position position="316"/>
    </location>
    <ligand>
        <name>substrate</name>
    </ligand>
</feature>
<dbReference type="InterPro" id="IPR000821">
    <property type="entry name" value="Ala_racemase"/>
</dbReference>
<accession>A0A942I2L2</accession>
<dbReference type="GO" id="GO:0030170">
    <property type="term" value="F:pyridoxal phosphate binding"/>
    <property type="evidence" value="ECO:0007669"/>
    <property type="project" value="UniProtKB-UniRule"/>
</dbReference>
<dbReference type="PANTHER" id="PTHR30511:SF0">
    <property type="entry name" value="ALANINE RACEMASE, CATABOLIC-RELATED"/>
    <property type="match status" value="1"/>
</dbReference>
<dbReference type="GO" id="GO:0008784">
    <property type="term" value="F:alanine racemase activity"/>
    <property type="evidence" value="ECO:0007669"/>
    <property type="project" value="UniProtKB-UniRule"/>
</dbReference>
<evidence type="ECO:0000256" key="2">
    <source>
        <dbReference type="ARBA" id="ARBA00001933"/>
    </source>
</evidence>
<dbReference type="PROSITE" id="PS00395">
    <property type="entry name" value="ALANINE_RACEMASE"/>
    <property type="match status" value="1"/>
</dbReference>
<comment type="function">
    <text evidence="7">Catalyzes the interconversion of L-alanine and D-alanine. May also act on other amino acids.</text>
</comment>
<dbReference type="PRINTS" id="PR00992">
    <property type="entry name" value="ALARACEMASE"/>
</dbReference>
<dbReference type="SMART" id="SM01005">
    <property type="entry name" value="Ala_racemase_C"/>
    <property type="match status" value="1"/>
</dbReference>
<evidence type="ECO:0000256" key="9">
    <source>
        <dbReference type="PIRSR" id="PIRSR600821-52"/>
    </source>
</evidence>
<evidence type="ECO:0000313" key="11">
    <source>
        <dbReference type="EMBL" id="MBS3649862.1"/>
    </source>
</evidence>
<sequence length="375" mass="39187">MGIGIPLPLSVPDRTLAGAVLTIDLGALRRNFRLLRDEAAGARCAAVLKADAYGLGADRVAPVLAQEGCETFFVAHVSEGIALRHVLGDKADIFVLNGLPPGAEGACAAAGLIPVLNSEPQLAAWRDAASALARTLPAALQVDSGMARMGMSPAEVERITADPGAFVGLDVRLVMSHLACADEPEKAANHAQLHSFLQLAASLPQAARSLANSSGIFLGSDFHFDLVRPGAALYGINPEPGRPNPMAPVVRLEAKVVQTRSVEAGEGIGYGHVARPERPLQLATISLGYADGWPRHAQAAAWYEGVRLPFIGRVSMDSIILDISSLPPGALAPGALVELIGPHQSVDEVAAVASTIGYEILTSLGPRFHRIYVDA</sequence>
<comment type="pathway">
    <text evidence="7">Amino-acid biosynthesis; D-alanine biosynthesis; D-alanine from L-alanine: step 1/1.</text>
</comment>
<keyword evidence="6 7" id="KW-0413">Isomerase</keyword>
<evidence type="ECO:0000256" key="5">
    <source>
        <dbReference type="ARBA" id="ARBA00022898"/>
    </source>
</evidence>
<protein>
    <recommendedName>
        <fullName evidence="4 7">Alanine racemase</fullName>
        <ecNumber evidence="4 7">5.1.1.1</ecNumber>
    </recommendedName>
</protein>
<keyword evidence="5 7" id="KW-0663">Pyridoxal phosphate</keyword>
<feature type="active site" description="Proton acceptor; specific for L-alanine" evidence="7">
    <location>
        <position position="270"/>
    </location>
</feature>
<feature type="active site" description="Proton acceptor; specific for D-alanine" evidence="7">
    <location>
        <position position="49"/>
    </location>
</feature>
<evidence type="ECO:0000256" key="8">
    <source>
        <dbReference type="PIRSR" id="PIRSR600821-50"/>
    </source>
</evidence>
<comment type="similarity">
    <text evidence="3 7">Belongs to the alanine racemase family.</text>
</comment>
<evidence type="ECO:0000313" key="12">
    <source>
        <dbReference type="Proteomes" id="UP000680348"/>
    </source>
</evidence>
<reference evidence="11" key="1">
    <citation type="submission" date="2021-04" db="EMBL/GenBank/DDBJ databases">
        <title>Pseudaminobacter soli sp. nov., isolated from paddy soil contaminated by heavy metals.</title>
        <authorList>
            <person name="Zhang K."/>
        </authorList>
    </citation>
    <scope>NUCLEOTIDE SEQUENCE</scope>
    <source>
        <strain evidence="11">19-2017</strain>
    </source>
</reference>
<comment type="caution">
    <text evidence="11">The sequence shown here is derived from an EMBL/GenBank/DDBJ whole genome shotgun (WGS) entry which is preliminary data.</text>
</comment>
<dbReference type="Pfam" id="PF00842">
    <property type="entry name" value="Ala_racemase_C"/>
    <property type="match status" value="1"/>
</dbReference>
<dbReference type="GO" id="GO:0005829">
    <property type="term" value="C:cytosol"/>
    <property type="evidence" value="ECO:0007669"/>
    <property type="project" value="TreeGrafter"/>
</dbReference>
<dbReference type="InterPro" id="IPR009006">
    <property type="entry name" value="Ala_racemase/Decarboxylase_C"/>
</dbReference>
<evidence type="ECO:0000256" key="1">
    <source>
        <dbReference type="ARBA" id="ARBA00000316"/>
    </source>
</evidence>
<dbReference type="Gene3D" id="3.20.20.10">
    <property type="entry name" value="Alanine racemase"/>
    <property type="match status" value="1"/>
</dbReference>
<evidence type="ECO:0000256" key="4">
    <source>
        <dbReference type="ARBA" id="ARBA00013089"/>
    </source>
</evidence>
<dbReference type="CDD" id="cd00430">
    <property type="entry name" value="PLPDE_III_AR"/>
    <property type="match status" value="1"/>
</dbReference>
<dbReference type="AlphaFoldDB" id="A0A942I2L2"/>
<dbReference type="SUPFAM" id="SSF51419">
    <property type="entry name" value="PLP-binding barrel"/>
    <property type="match status" value="1"/>
</dbReference>
<name>A0A942I2L2_9HYPH</name>
<proteinExistence type="inferred from homology"/>
<dbReference type="Gene3D" id="2.40.37.10">
    <property type="entry name" value="Lyase, Ornithine Decarboxylase, Chain A, domain 1"/>
    <property type="match status" value="1"/>
</dbReference>
<dbReference type="Pfam" id="PF01168">
    <property type="entry name" value="Ala_racemase_N"/>
    <property type="match status" value="1"/>
</dbReference>
<dbReference type="EMBL" id="JAGWCR010000007">
    <property type="protein sequence ID" value="MBS3649862.1"/>
    <property type="molecule type" value="Genomic_DNA"/>
</dbReference>
<organism evidence="11 12">
    <name type="scientific">Pseudaminobacter soli</name>
    <name type="common">ex Zhang et al. 2022</name>
    <dbReference type="NCBI Taxonomy" id="2831468"/>
    <lineage>
        <taxon>Bacteria</taxon>
        <taxon>Pseudomonadati</taxon>
        <taxon>Pseudomonadota</taxon>
        <taxon>Alphaproteobacteria</taxon>
        <taxon>Hyphomicrobiales</taxon>
        <taxon>Phyllobacteriaceae</taxon>
        <taxon>Pseudaminobacter</taxon>
    </lineage>
</organism>
<keyword evidence="12" id="KW-1185">Reference proteome</keyword>
<dbReference type="EC" id="5.1.1.1" evidence="4 7"/>
<dbReference type="RefSeq" id="WP_188255415.1">
    <property type="nucleotide sequence ID" value="NZ_JABVCF010000007.1"/>
</dbReference>
<feature type="binding site" evidence="7 9">
    <location>
        <position position="148"/>
    </location>
    <ligand>
        <name>substrate</name>
    </ligand>
</feature>
<dbReference type="PANTHER" id="PTHR30511">
    <property type="entry name" value="ALANINE RACEMASE"/>
    <property type="match status" value="1"/>
</dbReference>
<dbReference type="HAMAP" id="MF_01201">
    <property type="entry name" value="Ala_racemase"/>
    <property type="match status" value="1"/>
</dbReference>
<dbReference type="SUPFAM" id="SSF50621">
    <property type="entry name" value="Alanine racemase C-terminal domain-like"/>
    <property type="match status" value="1"/>
</dbReference>
<gene>
    <name evidence="11" type="primary">alr</name>
    <name evidence="11" type="ORF">KEU06_14715</name>
</gene>
<feature type="domain" description="Alanine racemase C-terminal" evidence="10">
    <location>
        <begin position="249"/>
        <end position="373"/>
    </location>
</feature>
<evidence type="ECO:0000256" key="6">
    <source>
        <dbReference type="ARBA" id="ARBA00023235"/>
    </source>
</evidence>
<dbReference type="Proteomes" id="UP000680348">
    <property type="component" value="Unassembled WGS sequence"/>
</dbReference>
<dbReference type="InterPro" id="IPR011079">
    <property type="entry name" value="Ala_racemase_C"/>
</dbReference>
<feature type="modified residue" description="N6-(pyridoxal phosphate)lysine" evidence="7 8">
    <location>
        <position position="49"/>
    </location>
</feature>
<comment type="cofactor">
    <cofactor evidence="2 7 8">
        <name>pyridoxal 5'-phosphate</name>
        <dbReference type="ChEBI" id="CHEBI:597326"/>
    </cofactor>
</comment>
<dbReference type="InterPro" id="IPR029066">
    <property type="entry name" value="PLP-binding_barrel"/>
</dbReference>
<dbReference type="GO" id="GO:0030632">
    <property type="term" value="P:D-alanine biosynthetic process"/>
    <property type="evidence" value="ECO:0007669"/>
    <property type="project" value="UniProtKB-UniRule"/>
</dbReference>
<evidence type="ECO:0000256" key="7">
    <source>
        <dbReference type="HAMAP-Rule" id="MF_01201"/>
    </source>
</evidence>
<dbReference type="NCBIfam" id="TIGR00492">
    <property type="entry name" value="alr"/>
    <property type="match status" value="1"/>
</dbReference>
<dbReference type="InterPro" id="IPR020622">
    <property type="entry name" value="Ala_racemase_pyridoxalP-BS"/>
</dbReference>
<dbReference type="InterPro" id="IPR001608">
    <property type="entry name" value="Ala_racemase_N"/>
</dbReference>
<evidence type="ECO:0000256" key="3">
    <source>
        <dbReference type="ARBA" id="ARBA00007880"/>
    </source>
</evidence>